<evidence type="ECO:0000313" key="6">
    <source>
        <dbReference type="EMBL" id="RMX06458.1"/>
    </source>
</evidence>
<dbReference type="Pfam" id="PF07690">
    <property type="entry name" value="MFS_1"/>
    <property type="match status" value="1"/>
</dbReference>
<evidence type="ECO:0000256" key="4">
    <source>
        <dbReference type="SAM" id="Phobius"/>
    </source>
</evidence>
<dbReference type="PANTHER" id="PTHR23534">
    <property type="entry name" value="MFS PERMEASE"/>
    <property type="match status" value="1"/>
</dbReference>
<evidence type="ECO:0000313" key="7">
    <source>
        <dbReference type="Proteomes" id="UP000278006"/>
    </source>
</evidence>
<feature type="transmembrane region" description="Helical" evidence="4">
    <location>
        <begin position="277"/>
        <end position="300"/>
    </location>
</feature>
<dbReference type="RefSeq" id="WP_122227773.1">
    <property type="nucleotide sequence ID" value="NZ_RDQO01000002.1"/>
</dbReference>
<dbReference type="Gene3D" id="1.20.1250.20">
    <property type="entry name" value="MFS general substrate transporter like domains"/>
    <property type="match status" value="1"/>
</dbReference>
<feature type="transmembrane region" description="Helical" evidence="4">
    <location>
        <begin position="40"/>
        <end position="63"/>
    </location>
</feature>
<dbReference type="EMBL" id="RDQO01000002">
    <property type="protein sequence ID" value="RMX06458.1"/>
    <property type="molecule type" value="Genomic_DNA"/>
</dbReference>
<feature type="transmembrane region" description="Helical" evidence="4">
    <location>
        <begin position="165"/>
        <end position="185"/>
    </location>
</feature>
<proteinExistence type="predicted"/>
<evidence type="ECO:0000259" key="5">
    <source>
        <dbReference type="PROSITE" id="PS50850"/>
    </source>
</evidence>
<dbReference type="InterPro" id="IPR020846">
    <property type="entry name" value="MFS_dom"/>
</dbReference>
<feature type="transmembrane region" description="Helical" evidence="4">
    <location>
        <begin position="213"/>
        <end position="231"/>
    </location>
</feature>
<reference evidence="6 7" key="1">
    <citation type="submission" date="2018-10" db="EMBL/GenBank/DDBJ databases">
        <title>Draft genome of Cortibacter populi DSM10536.</title>
        <authorList>
            <person name="Bernier A.-M."/>
            <person name="Bernard K."/>
        </authorList>
    </citation>
    <scope>NUCLEOTIDE SEQUENCE [LARGE SCALE GENOMIC DNA]</scope>
    <source>
        <strain evidence="6 7">DSM 105136</strain>
    </source>
</reference>
<feature type="transmembrane region" description="Helical" evidence="4">
    <location>
        <begin position="75"/>
        <end position="92"/>
    </location>
</feature>
<feature type="transmembrane region" description="Helical" evidence="4">
    <location>
        <begin position="306"/>
        <end position="327"/>
    </location>
</feature>
<comment type="caution">
    <text evidence="6">The sequence shown here is derived from an EMBL/GenBank/DDBJ whole genome shotgun (WGS) entry which is preliminary data.</text>
</comment>
<feature type="transmembrane region" description="Helical" evidence="4">
    <location>
        <begin position="98"/>
        <end position="122"/>
    </location>
</feature>
<evidence type="ECO:0000256" key="1">
    <source>
        <dbReference type="ARBA" id="ARBA00022692"/>
    </source>
</evidence>
<evidence type="ECO:0000256" key="2">
    <source>
        <dbReference type="ARBA" id="ARBA00022989"/>
    </source>
</evidence>
<feature type="transmembrane region" description="Helical" evidence="4">
    <location>
        <begin position="134"/>
        <end position="153"/>
    </location>
</feature>
<keyword evidence="7" id="KW-1185">Reference proteome</keyword>
<keyword evidence="1 4" id="KW-0812">Transmembrane</keyword>
<feature type="domain" description="Major facilitator superfamily (MFS) profile" evidence="5">
    <location>
        <begin position="172"/>
        <end position="388"/>
    </location>
</feature>
<dbReference type="PANTHER" id="PTHR23534:SF1">
    <property type="entry name" value="MAJOR FACILITATOR SUPERFAMILY PROTEIN"/>
    <property type="match status" value="1"/>
</dbReference>
<name>A0A3M6QTU8_9BURK</name>
<evidence type="ECO:0000256" key="3">
    <source>
        <dbReference type="ARBA" id="ARBA00023136"/>
    </source>
</evidence>
<gene>
    <name evidence="6" type="ORF">D8I35_07975</name>
</gene>
<keyword evidence="2 4" id="KW-1133">Transmembrane helix</keyword>
<dbReference type="AlphaFoldDB" id="A0A3M6QTU8"/>
<sequence length="388" mass="40391">MLLKRHPQLLTLSIAQALYWSCAIIGIALTGLAGQRLAPWPVLATLPLTLLVAGNLLAIGRLAGWMQRLGRARGLQYGAAMGIAAGLLAAWSVAHAQFWPFCIAMLLLGGYQASAGFYRFAALDGVDAQHKGRAAAWVLAGGIAAALLAPSLAIHTSAAFDTPMVGAYLALAALATLAILLLQGLPASLHAPMTVPANAVAITRRRLWQRPPIRQAIVLSACGHGLMILVMNATPLAMHGAGHTLASSTHVIQWHVLGMFMPALVAGKAVDRFGAIPIAWLGAALLAASAGVALTGLQFWSFLLSSLLLGAGWNLLILAGTTLLAKACTPPEASQAQALMEWANNGSAAAMSFSCGVLIQTLGWHAVNVLMLLVLLVLAIVLVRGPKR</sequence>
<dbReference type="InterPro" id="IPR036259">
    <property type="entry name" value="MFS_trans_sf"/>
</dbReference>
<dbReference type="GO" id="GO:0022857">
    <property type="term" value="F:transmembrane transporter activity"/>
    <property type="evidence" value="ECO:0007669"/>
    <property type="project" value="InterPro"/>
</dbReference>
<organism evidence="6 7">
    <name type="scientific">Corticibacter populi</name>
    <dbReference type="NCBI Taxonomy" id="1550736"/>
    <lineage>
        <taxon>Bacteria</taxon>
        <taxon>Pseudomonadati</taxon>
        <taxon>Pseudomonadota</taxon>
        <taxon>Betaproteobacteria</taxon>
        <taxon>Burkholderiales</taxon>
        <taxon>Comamonadaceae</taxon>
        <taxon>Corticibacter</taxon>
    </lineage>
</organism>
<keyword evidence="3 4" id="KW-0472">Membrane</keyword>
<accession>A0A3M6QTU8</accession>
<dbReference type="Proteomes" id="UP000278006">
    <property type="component" value="Unassembled WGS sequence"/>
</dbReference>
<dbReference type="OrthoDB" id="8558006at2"/>
<dbReference type="InterPro" id="IPR011701">
    <property type="entry name" value="MFS"/>
</dbReference>
<feature type="transmembrane region" description="Helical" evidence="4">
    <location>
        <begin position="365"/>
        <end position="383"/>
    </location>
</feature>
<protein>
    <submittedName>
        <fullName evidence="6">MFS transporter</fullName>
    </submittedName>
</protein>
<dbReference type="PROSITE" id="PS50850">
    <property type="entry name" value="MFS"/>
    <property type="match status" value="1"/>
</dbReference>
<dbReference type="SUPFAM" id="SSF103473">
    <property type="entry name" value="MFS general substrate transporter"/>
    <property type="match status" value="1"/>
</dbReference>
<feature type="transmembrane region" description="Helical" evidence="4">
    <location>
        <begin position="12"/>
        <end position="34"/>
    </location>
</feature>